<dbReference type="GO" id="GO:0016829">
    <property type="term" value="F:lyase activity"/>
    <property type="evidence" value="ECO:0007669"/>
    <property type="project" value="UniProtKB-KW"/>
</dbReference>
<evidence type="ECO:0000256" key="2">
    <source>
        <dbReference type="ARBA" id="ARBA00022801"/>
    </source>
</evidence>
<sequence length="271" mass="30063">MSAEHRAFMHHLTPCRLPVAYLAASSVIKTKKMDLLKCYESSSGSESEDETPVKVEPVKIVKLEVPSSILTLFPGNDENAHQDDPSMHQGRVRSFAHERGMWAGLVSIEIGQPISGWTRLLDSLEGVNRCTPPLHVSLSRPLQLRHIWIAPLLADLRKRAAQLKQFEIMFGGVTVFVNDEKTRTFISVEAIGGGLEAACSLAEASGAEYRLPPYYESRHFHVSIGWALGDQETRLKIALAHQPSPPPASFPVTQLQLKTGHQIHQVPLQRV</sequence>
<proteinExistence type="inferred from homology"/>
<accession>A0A8S1E124</accession>
<comment type="function">
    <text evidence="6">Phosphodiesterase responsible for the U6 snRNA 3' end processing. Acts as an exoribonuclease (RNase) responsible for trimming the poly(U) tract of the last nucleotides in the pre-U6 snRNA molecule, leading to the formation of mature U6 snRNA.</text>
</comment>
<dbReference type="PANTHER" id="PTHR13522:SF3">
    <property type="entry name" value="U6 SNRNA PHOSPHODIESTERASE 1"/>
    <property type="match status" value="1"/>
</dbReference>
<evidence type="ECO:0000313" key="7">
    <source>
        <dbReference type="EMBL" id="CAB3386538.1"/>
    </source>
</evidence>
<keyword evidence="2 6" id="KW-0378">Hydrolase</keyword>
<comment type="similarity">
    <text evidence="6">Belongs to the 2H phosphoesterase superfamily. USB1 family.</text>
</comment>
<comment type="subcellular location">
    <subcellularLocation>
        <location evidence="6">Nucleus</location>
    </subcellularLocation>
</comment>
<dbReference type="EC" id="3.1.4.-" evidence="6"/>
<dbReference type="Proteomes" id="UP000494165">
    <property type="component" value="Unassembled WGS sequence"/>
</dbReference>
<dbReference type="GO" id="GO:0005634">
    <property type="term" value="C:nucleus"/>
    <property type="evidence" value="ECO:0007669"/>
    <property type="project" value="UniProtKB-SubCell"/>
</dbReference>
<keyword evidence="1 6" id="KW-0540">Nuclease</keyword>
<name>A0A8S1E124_9INSE</name>
<protein>
    <recommendedName>
        <fullName evidence="6">U6 snRNA phosphodiesterase</fullName>
        <ecNumber evidence="6">3.1.4.-</ecNumber>
    </recommendedName>
</protein>
<evidence type="ECO:0000256" key="1">
    <source>
        <dbReference type="ARBA" id="ARBA00022722"/>
    </source>
</evidence>
<dbReference type="PANTHER" id="PTHR13522">
    <property type="entry name" value="U6 SNRNA PHOSPHODIESTERASE 1"/>
    <property type="match status" value="1"/>
</dbReference>
<gene>
    <name evidence="7" type="ORF">CLODIP_2_CD15028</name>
</gene>
<dbReference type="HAMAP" id="MF_03040">
    <property type="entry name" value="USB1"/>
    <property type="match status" value="1"/>
</dbReference>
<dbReference type="InterPro" id="IPR027521">
    <property type="entry name" value="Usb1"/>
</dbReference>
<feature type="active site" description="Proton donor/acceptor" evidence="6">
    <location>
        <position position="221"/>
    </location>
</feature>
<dbReference type="InterPro" id="IPR009097">
    <property type="entry name" value="Cyclic_Pdiesterase"/>
</dbReference>
<evidence type="ECO:0000256" key="3">
    <source>
        <dbReference type="ARBA" id="ARBA00023239"/>
    </source>
</evidence>
<dbReference type="GO" id="GO:0034477">
    <property type="term" value="P:U6 snRNA 3'-end processing"/>
    <property type="evidence" value="ECO:0007669"/>
    <property type="project" value="UniProtKB-UniRule"/>
</dbReference>
<keyword evidence="4 6" id="KW-0539">Nucleus</keyword>
<dbReference type="SUPFAM" id="SSF55144">
    <property type="entry name" value="LigT-like"/>
    <property type="match status" value="1"/>
</dbReference>
<keyword evidence="3" id="KW-0456">Lyase</keyword>
<feature type="active site" description="Proton donor/acceptor" evidence="6">
    <location>
        <position position="135"/>
    </location>
</feature>
<dbReference type="Gene3D" id="3.90.1140.10">
    <property type="entry name" value="Cyclic phosphodiesterase"/>
    <property type="match status" value="1"/>
</dbReference>
<evidence type="ECO:0000313" key="8">
    <source>
        <dbReference type="Proteomes" id="UP000494165"/>
    </source>
</evidence>
<dbReference type="EMBL" id="CADEPI010000490">
    <property type="protein sequence ID" value="CAB3386538.1"/>
    <property type="molecule type" value="Genomic_DNA"/>
</dbReference>
<dbReference type="Pfam" id="PF09749">
    <property type="entry name" value="HVSL"/>
    <property type="match status" value="1"/>
</dbReference>
<evidence type="ECO:0000256" key="5">
    <source>
        <dbReference type="ARBA" id="ARBA00029300"/>
    </source>
</evidence>
<reference evidence="7 8" key="1">
    <citation type="submission" date="2020-04" db="EMBL/GenBank/DDBJ databases">
        <authorList>
            <person name="Alioto T."/>
            <person name="Alioto T."/>
            <person name="Gomez Garrido J."/>
        </authorList>
    </citation>
    <scope>NUCLEOTIDE SEQUENCE [LARGE SCALE GENOMIC DNA]</scope>
</reference>
<dbReference type="OrthoDB" id="49151at2759"/>
<organism evidence="7 8">
    <name type="scientific">Cloeon dipterum</name>
    <dbReference type="NCBI Taxonomy" id="197152"/>
    <lineage>
        <taxon>Eukaryota</taxon>
        <taxon>Metazoa</taxon>
        <taxon>Ecdysozoa</taxon>
        <taxon>Arthropoda</taxon>
        <taxon>Hexapoda</taxon>
        <taxon>Insecta</taxon>
        <taxon>Pterygota</taxon>
        <taxon>Palaeoptera</taxon>
        <taxon>Ephemeroptera</taxon>
        <taxon>Pisciforma</taxon>
        <taxon>Baetidae</taxon>
        <taxon>Cloeon</taxon>
    </lineage>
</organism>
<keyword evidence="8" id="KW-1185">Reference proteome</keyword>
<evidence type="ECO:0000256" key="4">
    <source>
        <dbReference type="ARBA" id="ARBA00023242"/>
    </source>
</evidence>
<dbReference type="GO" id="GO:1990838">
    <property type="term" value="F:poly(U)-specific exoribonuclease activity, producing 3' uridine cyclic phosphate ends"/>
    <property type="evidence" value="ECO:0007669"/>
    <property type="project" value="UniProtKB-UniRule"/>
</dbReference>
<comment type="catalytic activity">
    <reaction evidence="5">
        <text>a 3'-end uridylyl-uridine-RNA = a 3'-end 2',3'-cyclophospho-uridine-RNA + uridine</text>
        <dbReference type="Rhea" id="RHEA:46052"/>
        <dbReference type="Rhea" id="RHEA-COMP:17384"/>
        <dbReference type="Rhea" id="RHEA-COMP:17385"/>
        <dbReference type="ChEBI" id="CHEBI:16704"/>
        <dbReference type="ChEBI" id="CHEBI:85643"/>
        <dbReference type="ChEBI" id="CHEBI:85644"/>
    </reaction>
    <physiologicalReaction direction="left-to-right" evidence="5">
        <dbReference type="Rhea" id="RHEA:46053"/>
    </physiologicalReaction>
</comment>
<dbReference type="AlphaFoldDB" id="A0A8S1E124"/>
<comment type="caution">
    <text evidence="7">The sequence shown here is derived from an EMBL/GenBank/DDBJ whole genome shotgun (WGS) entry which is preliminary data.</text>
</comment>
<evidence type="ECO:0000256" key="6">
    <source>
        <dbReference type="HAMAP-Rule" id="MF_03040"/>
    </source>
</evidence>